<gene>
    <name evidence="1" type="ORF">RLT85_03450</name>
</gene>
<protein>
    <submittedName>
        <fullName evidence="1">Uncharacterized protein</fullName>
    </submittedName>
</protein>
<proteinExistence type="predicted"/>
<organism evidence="1 2">
    <name type="scientific">Mesonia ostreae</name>
    <dbReference type="NCBI Taxonomy" id="861110"/>
    <lineage>
        <taxon>Bacteria</taxon>
        <taxon>Pseudomonadati</taxon>
        <taxon>Bacteroidota</taxon>
        <taxon>Flavobacteriia</taxon>
        <taxon>Flavobacteriales</taxon>
        <taxon>Flavobacteriaceae</taxon>
        <taxon>Mesonia</taxon>
    </lineage>
</organism>
<evidence type="ECO:0000313" key="1">
    <source>
        <dbReference type="EMBL" id="MDT0293680.1"/>
    </source>
</evidence>
<comment type="caution">
    <text evidence="1">The sequence shown here is derived from an EMBL/GenBank/DDBJ whole genome shotgun (WGS) entry which is preliminary data.</text>
</comment>
<dbReference type="RefSeq" id="WP_311400648.1">
    <property type="nucleotide sequence ID" value="NZ_JAVRBG010000002.1"/>
</dbReference>
<accession>A0ABU2KG33</accession>
<evidence type="ECO:0000313" key="2">
    <source>
        <dbReference type="Proteomes" id="UP001182991"/>
    </source>
</evidence>
<keyword evidence="2" id="KW-1185">Reference proteome</keyword>
<dbReference type="Proteomes" id="UP001182991">
    <property type="component" value="Unassembled WGS sequence"/>
</dbReference>
<name>A0ABU2KG33_9FLAO</name>
<reference evidence="2" key="1">
    <citation type="submission" date="2023-07" db="EMBL/GenBank/DDBJ databases">
        <title>Isolating and identifying novel microbial strains from the Mariana Trench.</title>
        <authorList>
            <person name="Fu H."/>
        </authorList>
    </citation>
    <scope>NUCLEOTIDE SEQUENCE [LARGE SCALE GENOMIC DNA]</scope>
    <source>
        <strain evidence="2">T-y2</strain>
    </source>
</reference>
<sequence length="159" mass="18197">MYGLDQGIREREIYTQIDKNLAVKIDSIHFVNLFEIIEKYGYPSKNLLGEANFEQQCVGGASQVILLHNPYRLLSDRRKIKMLVKEADKGNLNREFIATVLDKHFWWKSGGKEVLYGSAFGMPCFSSKATTNILRKEIGLSPLEDSLFIDCSKNNFLNE</sequence>
<dbReference type="EMBL" id="JAVRBG010000002">
    <property type="protein sequence ID" value="MDT0293680.1"/>
    <property type="molecule type" value="Genomic_DNA"/>
</dbReference>